<proteinExistence type="predicted"/>
<dbReference type="SUPFAM" id="SSF50978">
    <property type="entry name" value="WD40 repeat-like"/>
    <property type="match status" value="2"/>
</dbReference>
<dbReference type="InterPro" id="IPR001810">
    <property type="entry name" value="F-box_dom"/>
</dbReference>
<feature type="domain" description="F-box" evidence="3">
    <location>
        <begin position="2"/>
        <end position="48"/>
    </location>
</feature>
<dbReference type="SUPFAM" id="SSF81383">
    <property type="entry name" value="F-box domain"/>
    <property type="match status" value="1"/>
</dbReference>
<dbReference type="AlphaFoldDB" id="A0AA88LWN2"/>
<dbReference type="Gene3D" id="1.20.1280.50">
    <property type="match status" value="1"/>
</dbReference>
<evidence type="ECO:0000256" key="1">
    <source>
        <dbReference type="ARBA" id="ARBA00022574"/>
    </source>
</evidence>
<dbReference type="InterPro" id="IPR042627">
    <property type="entry name" value="FBXW2"/>
</dbReference>
<dbReference type="Gene3D" id="2.130.10.10">
    <property type="entry name" value="YVTN repeat-like/Quinoprotein amine dehydrogenase"/>
    <property type="match status" value="2"/>
</dbReference>
<dbReference type="PROSITE" id="PS50181">
    <property type="entry name" value="FBOX"/>
    <property type="match status" value="1"/>
</dbReference>
<dbReference type="PANTHER" id="PTHR44436:SF1">
    <property type="entry name" value="F-BOX_WD REPEAT-CONTAINING PROTEIN 2"/>
    <property type="match status" value="1"/>
</dbReference>
<evidence type="ECO:0000313" key="5">
    <source>
        <dbReference type="Proteomes" id="UP001187315"/>
    </source>
</evidence>
<sequence>MEYDEHGLTLDCLISIFMFLPEDDLIRVSCVCKEWHEAAETQWLWRQLCLRRWAFCNVAQLLSDTTSYTWKRYYLHRSTMELNMKSGRPGEDYSCKSLRGHTGRIVGFSYLKGNSAFQDTWNFTPIVCSASTDGTLKAWDIHKGVTLWSSSAQNPLTCIITDPEQEVVITSDSSGTIFTWQGRTGELLSTFSSGSSRCTLMTFSTEGKSSVMVGTALGSFVVLTSPHLTETSRHVVCDSFSLNVLLSSPDKKWILTASKDNSDLSPKVFSTQSVCCPEEDTEVVCVNLPISGCRAAAFFPSSSARVAVVHNTPFNHKTLSVFELSMKKTRYKQEAQVQQVESFQLDVNVLHSDVVLQVKGSSVVLLTDATELKVYSIKGELLSSFKDHLQPITAVCVDDFRVVTASRDLSLQVLTWRKDADKTLTLESQYHLLGGSHTMSRGFTAVACDYASIVASVEGVNGKDVLKAYIFNA</sequence>
<keyword evidence="1" id="KW-0853">WD repeat</keyword>
<evidence type="ECO:0000256" key="2">
    <source>
        <dbReference type="ARBA" id="ARBA00022737"/>
    </source>
</evidence>
<dbReference type="PANTHER" id="PTHR44436">
    <property type="entry name" value="F-BOX/WD REPEAT-CONTAINING PROTEIN 2"/>
    <property type="match status" value="1"/>
</dbReference>
<dbReference type="InterPro" id="IPR036047">
    <property type="entry name" value="F-box-like_dom_sf"/>
</dbReference>
<dbReference type="InterPro" id="IPR015943">
    <property type="entry name" value="WD40/YVTN_repeat-like_dom_sf"/>
</dbReference>
<evidence type="ECO:0000259" key="3">
    <source>
        <dbReference type="PROSITE" id="PS50181"/>
    </source>
</evidence>
<comment type="caution">
    <text evidence="4">The sequence shown here is derived from an EMBL/GenBank/DDBJ whole genome shotgun (WGS) entry which is preliminary data.</text>
</comment>
<protein>
    <recommendedName>
        <fullName evidence="3">F-box domain-containing protein</fullName>
    </recommendedName>
</protein>
<gene>
    <name evidence="4" type="ORF">Q7C36_019570</name>
</gene>
<organism evidence="4 5">
    <name type="scientific">Tachysurus vachellii</name>
    <name type="common">Darkbarbel catfish</name>
    <name type="synonym">Pelteobagrus vachellii</name>
    <dbReference type="NCBI Taxonomy" id="175792"/>
    <lineage>
        <taxon>Eukaryota</taxon>
        <taxon>Metazoa</taxon>
        <taxon>Chordata</taxon>
        <taxon>Craniata</taxon>
        <taxon>Vertebrata</taxon>
        <taxon>Euteleostomi</taxon>
        <taxon>Actinopterygii</taxon>
        <taxon>Neopterygii</taxon>
        <taxon>Teleostei</taxon>
        <taxon>Ostariophysi</taxon>
        <taxon>Siluriformes</taxon>
        <taxon>Bagridae</taxon>
        <taxon>Tachysurus</taxon>
    </lineage>
</organism>
<dbReference type="Proteomes" id="UP001187315">
    <property type="component" value="Unassembled WGS sequence"/>
</dbReference>
<accession>A0AA88LWN2</accession>
<keyword evidence="2" id="KW-0677">Repeat</keyword>
<name>A0AA88LWN2_TACVA</name>
<dbReference type="SMART" id="SM00320">
    <property type="entry name" value="WD40"/>
    <property type="match status" value="4"/>
</dbReference>
<keyword evidence="5" id="KW-1185">Reference proteome</keyword>
<dbReference type="Pfam" id="PF00400">
    <property type="entry name" value="WD40"/>
    <property type="match status" value="1"/>
</dbReference>
<evidence type="ECO:0000313" key="4">
    <source>
        <dbReference type="EMBL" id="KAK2825643.1"/>
    </source>
</evidence>
<dbReference type="Pfam" id="PF12937">
    <property type="entry name" value="F-box-like"/>
    <property type="match status" value="1"/>
</dbReference>
<dbReference type="InterPro" id="IPR001680">
    <property type="entry name" value="WD40_rpt"/>
</dbReference>
<reference evidence="4" key="1">
    <citation type="submission" date="2023-08" db="EMBL/GenBank/DDBJ databases">
        <title>Pelteobagrus vachellii genome.</title>
        <authorList>
            <person name="Liu H."/>
        </authorList>
    </citation>
    <scope>NUCLEOTIDE SEQUENCE</scope>
    <source>
        <strain evidence="4">PRFRI_2022a</strain>
        <tissue evidence="4">Muscle</tissue>
    </source>
</reference>
<dbReference type="EMBL" id="JAVHJS010000020">
    <property type="protein sequence ID" value="KAK2825643.1"/>
    <property type="molecule type" value="Genomic_DNA"/>
</dbReference>
<dbReference type="InterPro" id="IPR036322">
    <property type="entry name" value="WD40_repeat_dom_sf"/>
</dbReference>